<dbReference type="AlphaFoldDB" id="A0A3R9JWC2"/>
<protein>
    <submittedName>
        <fullName evidence="1">Uncharacterized protein</fullName>
    </submittedName>
</protein>
<name>A0A3R9JWC2_STRMT</name>
<reference evidence="1 2" key="1">
    <citation type="submission" date="2018-11" db="EMBL/GenBank/DDBJ databases">
        <title>Species Designations Belie Phenotypic and Genotypic Heterogeneity in Oral Streptococci.</title>
        <authorList>
            <person name="Velsko I."/>
        </authorList>
    </citation>
    <scope>NUCLEOTIDE SEQUENCE [LARGE SCALE GENOMIC DNA]</scope>
    <source>
        <strain evidence="1 2">KLC01</strain>
    </source>
</reference>
<organism evidence="1 2">
    <name type="scientific">Streptococcus mitis</name>
    <dbReference type="NCBI Taxonomy" id="28037"/>
    <lineage>
        <taxon>Bacteria</taxon>
        <taxon>Bacillati</taxon>
        <taxon>Bacillota</taxon>
        <taxon>Bacilli</taxon>
        <taxon>Lactobacillales</taxon>
        <taxon>Streptococcaceae</taxon>
        <taxon>Streptococcus</taxon>
        <taxon>Streptococcus mitis group</taxon>
    </lineage>
</organism>
<gene>
    <name evidence="1" type="ORF">D8849_09550</name>
</gene>
<evidence type="ECO:0000313" key="1">
    <source>
        <dbReference type="EMBL" id="RSI85240.1"/>
    </source>
</evidence>
<evidence type="ECO:0000313" key="2">
    <source>
        <dbReference type="Proteomes" id="UP000278063"/>
    </source>
</evidence>
<dbReference type="RefSeq" id="WP_125386964.1">
    <property type="nucleotide sequence ID" value="NZ_RJNW01000008.1"/>
</dbReference>
<proteinExistence type="predicted"/>
<dbReference type="Proteomes" id="UP000278063">
    <property type="component" value="Unassembled WGS sequence"/>
</dbReference>
<accession>A0A3R9JWC2</accession>
<sequence>MTYIDIALSSTPSSSYKVAYDFALVDANTGKFSTQTNFTVTYNPSLGAFRTRHFLSATLEGSYRVVIKGKGQDGKVYDGQSVVFCVKNHRFVR</sequence>
<dbReference type="EMBL" id="RJNW01000008">
    <property type="protein sequence ID" value="RSI85240.1"/>
    <property type="molecule type" value="Genomic_DNA"/>
</dbReference>
<comment type="caution">
    <text evidence="1">The sequence shown here is derived from an EMBL/GenBank/DDBJ whole genome shotgun (WGS) entry which is preliminary data.</text>
</comment>